<sequence>MGAGAGGALIQAVLVVLLALPIHLLSCRYWRIHFLSRYLLTSLLIAVFALIFPFIEWIVWGDASRYFQPWDVWLWKTFVLSLVVALLFGFPHWKDNFFKQSR</sequence>
<comment type="caution">
    <text evidence="2">The sequence shown here is derived from an EMBL/GenBank/DDBJ whole genome shotgun (WGS) entry which is preliminary data.</text>
</comment>
<dbReference type="Proteomes" id="UP000263642">
    <property type="component" value="Unassembled WGS sequence"/>
</dbReference>
<organism evidence="2 3">
    <name type="scientific">Gimesia maris</name>
    <dbReference type="NCBI Taxonomy" id="122"/>
    <lineage>
        <taxon>Bacteria</taxon>
        <taxon>Pseudomonadati</taxon>
        <taxon>Planctomycetota</taxon>
        <taxon>Planctomycetia</taxon>
        <taxon>Planctomycetales</taxon>
        <taxon>Planctomycetaceae</taxon>
        <taxon>Gimesia</taxon>
    </lineage>
</organism>
<keyword evidence="1" id="KW-0812">Transmembrane</keyword>
<name>A0A3D3R0J6_9PLAN</name>
<evidence type="ECO:0000313" key="2">
    <source>
        <dbReference type="EMBL" id="HCO21758.1"/>
    </source>
</evidence>
<dbReference type="EMBL" id="DQAY01000009">
    <property type="protein sequence ID" value="HCO21758.1"/>
    <property type="molecule type" value="Genomic_DNA"/>
</dbReference>
<feature type="transmembrane region" description="Helical" evidence="1">
    <location>
        <begin position="6"/>
        <end position="26"/>
    </location>
</feature>
<reference evidence="2 3" key="1">
    <citation type="journal article" date="2018" name="Nat. Biotechnol.">
        <title>A standardized bacterial taxonomy based on genome phylogeny substantially revises the tree of life.</title>
        <authorList>
            <person name="Parks D.H."/>
            <person name="Chuvochina M."/>
            <person name="Waite D.W."/>
            <person name="Rinke C."/>
            <person name="Skarshewski A."/>
            <person name="Chaumeil P.A."/>
            <person name="Hugenholtz P."/>
        </authorList>
    </citation>
    <scope>NUCLEOTIDE SEQUENCE [LARGE SCALE GENOMIC DNA]</scope>
    <source>
        <strain evidence="2">UBA9375</strain>
    </source>
</reference>
<protein>
    <submittedName>
        <fullName evidence="2">Uncharacterized protein</fullName>
    </submittedName>
</protein>
<keyword evidence="1" id="KW-0472">Membrane</keyword>
<gene>
    <name evidence="2" type="ORF">DIT97_01315</name>
</gene>
<keyword evidence="1" id="KW-1133">Transmembrane helix</keyword>
<evidence type="ECO:0000256" key="1">
    <source>
        <dbReference type="SAM" id="Phobius"/>
    </source>
</evidence>
<feature type="transmembrane region" description="Helical" evidence="1">
    <location>
        <begin position="72"/>
        <end position="93"/>
    </location>
</feature>
<feature type="transmembrane region" description="Helical" evidence="1">
    <location>
        <begin position="38"/>
        <end position="60"/>
    </location>
</feature>
<evidence type="ECO:0000313" key="3">
    <source>
        <dbReference type="Proteomes" id="UP000263642"/>
    </source>
</evidence>
<dbReference type="AlphaFoldDB" id="A0A3D3R0J6"/>
<accession>A0A3D3R0J6</accession>
<proteinExistence type="predicted"/>